<dbReference type="EMBL" id="KI677650">
    <property type="protein sequence ID" value="ETM01619.1"/>
    <property type="molecule type" value="Genomic_DNA"/>
</dbReference>
<dbReference type="AlphaFoldDB" id="W2LVW6"/>
<feature type="region of interest" description="Disordered" evidence="1">
    <location>
        <begin position="142"/>
        <end position="161"/>
    </location>
</feature>
<evidence type="ECO:0000313" key="2">
    <source>
        <dbReference type="EMBL" id="ETM01619.1"/>
    </source>
</evidence>
<feature type="compositionally biased region" description="Basic and acidic residues" evidence="1">
    <location>
        <begin position="142"/>
        <end position="158"/>
    </location>
</feature>
<sequence length="196" mass="21240">MALLLHGTANLTKQLNEEDRNATRINVEAARAAVRATAAAHDPTSTAETNCNGEDDSIELASILSNTKYERLVNVRGGVSIMTEDGQRRTGDRKPGGSTSTCTPNYKASDGSWKTLGMRKSYNTLRRTTLGNDDQFELSGVRESDTKEETVADTKDGGTEPCEQSLAFVLKASGVFESKDPQTRTEPKGFQFEVAS</sequence>
<proteinExistence type="predicted"/>
<name>W2LVW6_PHYNI</name>
<accession>W2LVW6</accession>
<gene>
    <name evidence="2" type="ORF">L917_01814</name>
</gene>
<protein>
    <submittedName>
        <fullName evidence="2">Uncharacterized protein</fullName>
    </submittedName>
</protein>
<organism evidence="2">
    <name type="scientific">Phytophthora nicotianae</name>
    <name type="common">Potato buckeye rot agent</name>
    <name type="synonym">Phytophthora parasitica</name>
    <dbReference type="NCBI Taxonomy" id="4792"/>
    <lineage>
        <taxon>Eukaryota</taxon>
        <taxon>Sar</taxon>
        <taxon>Stramenopiles</taxon>
        <taxon>Oomycota</taxon>
        <taxon>Peronosporomycetes</taxon>
        <taxon>Peronosporales</taxon>
        <taxon>Peronosporaceae</taxon>
        <taxon>Phytophthora</taxon>
    </lineage>
</organism>
<dbReference type="Proteomes" id="UP000054423">
    <property type="component" value="Unassembled WGS sequence"/>
</dbReference>
<dbReference type="VEuPathDB" id="FungiDB:PPTG_24495"/>
<evidence type="ECO:0000256" key="1">
    <source>
        <dbReference type="SAM" id="MobiDB-lite"/>
    </source>
</evidence>
<reference evidence="2" key="1">
    <citation type="submission" date="2013-11" db="EMBL/GenBank/DDBJ databases">
        <title>The Genome Sequence of Phytophthora parasitica CHvinca01.</title>
        <authorList>
            <consortium name="The Broad Institute Genomics Platform"/>
            <person name="Russ C."/>
            <person name="Tyler B."/>
            <person name="Panabieres F."/>
            <person name="Shan W."/>
            <person name="Tripathy S."/>
            <person name="Grunwald N."/>
            <person name="Machado M."/>
            <person name="Johnson C.S."/>
            <person name="Arredondo F."/>
            <person name="Hong C."/>
            <person name="Coffey M."/>
            <person name="Young S.K."/>
            <person name="Zeng Q."/>
            <person name="Gargeya S."/>
            <person name="Fitzgerald M."/>
            <person name="Abouelleil A."/>
            <person name="Alvarado L."/>
            <person name="Chapman S.B."/>
            <person name="Gainer-Dewar J."/>
            <person name="Goldberg J."/>
            <person name="Griggs A."/>
            <person name="Gujja S."/>
            <person name="Hansen M."/>
            <person name="Howarth C."/>
            <person name="Imamovic A."/>
            <person name="Ireland A."/>
            <person name="Larimer J."/>
            <person name="McCowan C."/>
            <person name="Murphy C."/>
            <person name="Pearson M."/>
            <person name="Poon T.W."/>
            <person name="Priest M."/>
            <person name="Roberts A."/>
            <person name="Saif S."/>
            <person name="Shea T."/>
            <person name="Sykes S."/>
            <person name="Wortman J."/>
            <person name="Nusbaum C."/>
            <person name="Birren B."/>
        </authorList>
    </citation>
    <scope>NUCLEOTIDE SEQUENCE [LARGE SCALE GENOMIC DNA]</scope>
    <source>
        <strain evidence="2">CHvinca01</strain>
    </source>
</reference>